<protein>
    <submittedName>
        <fullName evidence="7">Lysylphosphatidylglycerol synthase TM region</fullName>
    </submittedName>
</protein>
<dbReference type="EMBL" id="FNNO01000007">
    <property type="protein sequence ID" value="SDW93590.1"/>
    <property type="molecule type" value="Genomic_DNA"/>
</dbReference>
<evidence type="ECO:0000256" key="3">
    <source>
        <dbReference type="ARBA" id="ARBA00022692"/>
    </source>
</evidence>
<dbReference type="AlphaFoldDB" id="A0A8X8ICL6"/>
<comment type="caution">
    <text evidence="7">The sequence shown here is derived from an EMBL/GenBank/DDBJ whole genome shotgun (WGS) entry which is preliminary data.</text>
</comment>
<keyword evidence="8" id="KW-1185">Reference proteome</keyword>
<dbReference type="Proteomes" id="UP000198711">
    <property type="component" value="Unassembled WGS sequence"/>
</dbReference>
<feature type="transmembrane region" description="Helical" evidence="6">
    <location>
        <begin position="108"/>
        <end position="132"/>
    </location>
</feature>
<keyword evidence="2" id="KW-1003">Cell membrane</keyword>
<accession>A0A8X8ICL6</accession>
<name>A0A8X8ICL6_9BACT</name>
<feature type="transmembrane region" description="Helical" evidence="6">
    <location>
        <begin position="239"/>
        <end position="268"/>
    </location>
</feature>
<feature type="transmembrane region" description="Helical" evidence="6">
    <location>
        <begin position="173"/>
        <end position="192"/>
    </location>
</feature>
<evidence type="ECO:0000256" key="5">
    <source>
        <dbReference type="ARBA" id="ARBA00023136"/>
    </source>
</evidence>
<comment type="subcellular location">
    <subcellularLocation>
        <location evidence="1">Cell membrane</location>
        <topology evidence="1">Multi-pass membrane protein</topology>
    </subcellularLocation>
</comment>
<keyword evidence="5 6" id="KW-0472">Membrane</keyword>
<feature type="transmembrane region" description="Helical" evidence="6">
    <location>
        <begin position="69"/>
        <end position="96"/>
    </location>
</feature>
<evidence type="ECO:0000313" key="8">
    <source>
        <dbReference type="Proteomes" id="UP000198711"/>
    </source>
</evidence>
<evidence type="ECO:0000256" key="4">
    <source>
        <dbReference type="ARBA" id="ARBA00022989"/>
    </source>
</evidence>
<reference evidence="7 8" key="1">
    <citation type="submission" date="2016-10" db="EMBL/GenBank/DDBJ databases">
        <authorList>
            <person name="Varghese N."/>
            <person name="Submissions S."/>
        </authorList>
    </citation>
    <scope>NUCLEOTIDE SEQUENCE [LARGE SCALE GENOMIC DNA]</scope>
    <source>
        <strain evidence="7 8">DSM 25353</strain>
    </source>
</reference>
<feature type="transmembrane region" description="Helical" evidence="6">
    <location>
        <begin position="199"/>
        <end position="219"/>
    </location>
</feature>
<proteinExistence type="predicted"/>
<keyword evidence="4 6" id="KW-1133">Transmembrane helix</keyword>
<dbReference type="GO" id="GO:0005886">
    <property type="term" value="C:plasma membrane"/>
    <property type="evidence" value="ECO:0007669"/>
    <property type="project" value="UniProtKB-SubCell"/>
</dbReference>
<dbReference type="InterPro" id="IPR022791">
    <property type="entry name" value="L-PG_synthase/AglD"/>
</dbReference>
<dbReference type="Pfam" id="PF03706">
    <property type="entry name" value="LPG_synthase_TM"/>
    <property type="match status" value="1"/>
</dbReference>
<sequence length="274" mass="30217">MALLLMPVNWGIEASKWQFLVKSIQPVAFSKAYKAIFVGQAIAFNAPNRVGESAGRAVYLEEGNRLRGVALSVIGSLSQIMITLVMGFVALIYLRLHLIDKGYLLEGIPAAWVDGFIVVMALILALFIPAYFRLSWLVKRLEKIPFIARHRFFVQKLEDLNGKQLVQLLGLSAARYLVFVVQYMLLLAVFEVHIAWTDAAALVGVLFLVLAVVPTIALAELGFRGKLSIELFGLLSPNALGIIATATGIWIINLIVPAIIGTLFILGIRIFRNK</sequence>
<evidence type="ECO:0000256" key="2">
    <source>
        <dbReference type="ARBA" id="ARBA00022475"/>
    </source>
</evidence>
<evidence type="ECO:0000313" key="7">
    <source>
        <dbReference type="EMBL" id="SDW93590.1"/>
    </source>
</evidence>
<evidence type="ECO:0000256" key="1">
    <source>
        <dbReference type="ARBA" id="ARBA00004651"/>
    </source>
</evidence>
<keyword evidence="3 6" id="KW-0812">Transmembrane</keyword>
<gene>
    <name evidence="7" type="ORF">SAMN05444410_10794</name>
</gene>
<organism evidence="7 8">
    <name type="scientific">Hydrobacter penzbergensis</name>
    <dbReference type="NCBI Taxonomy" id="1235997"/>
    <lineage>
        <taxon>Bacteria</taxon>
        <taxon>Pseudomonadati</taxon>
        <taxon>Bacteroidota</taxon>
        <taxon>Chitinophagia</taxon>
        <taxon>Chitinophagales</taxon>
        <taxon>Chitinophagaceae</taxon>
        <taxon>Hydrobacter</taxon>
    </lineage>
</organism>
<evidence type="ECO:0000256" key="6">
    <source>
        <dbReference type="SAM" id="Phobius"/>
    </source>
</evidence>